<feature type="transmembrane region" description="Helical" evidence="5">
    <location>
        <begin position="344"/>
        <end position="363"/>
    </location>
</feature>
<evidence type="ECO:0000256" key="2">
    <source>
        <dbReference type="ARBA" id="ARBA00022692"/>
    </source>
</evidence>
<comment type="subcellular location">
    <subcellularLocation>
        <location evidence="1">Membrane</location>
        <topology evidence="1">Multi-pass membrane protein</topology>
    </subcellularLocation>
</comment>
<reference evidence="7" key="1">
    <citation type="submission" date="2021-03" db="UniProtKB">
        <authorList>
            <consortium name="EnsemblPlants"/>
        </authorList>
    </citation>
    <scope>IDENTIFICATION</scope>
</reference>
<proteinExistence type="predicted"/>
<evidence type="ECO:0000256" key="1">
    <source>
        <dbReference type="ARBA" id="ARBA00004141"/>
    </source>
</evidence>
<dbReference type="PANTHER" id="PTHR11132">
    <property type="entry name" value="SOLUTE CARRIER FAMILY 35"/>
    <property type="match status" value="1"/>
</dbReference>
<evidence type="ECO:0000256" key="5">
    <source>
        <dbReference type="SAM" id="Phobius"/>
    </source>
</evidence>
<dbReference type="InterPro" id="IPR004853">
    <property type="entry name" value="Sugar_P_trans_dom"/>
</dbReference>
<evidence type="ECO:0000256" key="4">
    <source>
        <dbReference type="ARBA" id="ARBA00023136"/>
    </source>
</evidence>
<feature type="transmembrane region" description="Helical" evidence="5">
    <location>
        <begin position="304"/>
        <end position="323"/>
    </location>
</feature>
<dbReference type="InterPro" id="IPR037185">
    <property type="entry name" value="EmrE-like"/>
</dbReference>
<feature type="transmembrane region" description="Helical" evidence="5">
    <location>
        <begin position="279"/>
        <end position="298"/>
    </location>
</feature>
<dbReference type="OMA" id="DIENETC"/>
<dbReference type="EnsemblPlants" id="evm.model.10.2053">
    <property type="protein sequence ID" value="cds.evm.model.10.2053"/>
    <property type="gene ID" value="evm.TU.10.2053"/>
</dbReference>
<feature type="transmembrane region" description="Helical" evidence="5">
    <location>
        <begin position="152"/>
        <end position="172"/>
    </location>
</feature>
<keyword evidence="4 5" id="KW-0472">Membrane</keyword>
<organism evidence="7 8">
    <name type="scientific">Cannabis sativa</name>
    <name type="common">Hemp</name>
    <name type="synonym">Marijuana</name>
    <dbReference type="NCBI Taxonomy" id="3483"/>
    <lineage>
        <taxon>Eukaryota</taxon>
        <taxon>Viridiplantae</taxon>
        <taxon>Streptophyta</taxon>
        <taxon>Embryophyta</taxon>
        <taxon>Tracheophyta</taxon>
        <taxon>Spermatophyta</taxon>
        <taxon>Magnoliopsida</taxon>
        <taxon>eudicotyledons</taxon>
        <taxon>Gunneridae</taxon>
        <taxon>Pentapetalae</taxon>
        <taxon>rosids</taxon>
        <taxon>fabids</taxon>
        <taxon>Rosales</taxon>
        <taxon>Cannabaceae</taxon>
        <taxon>Cannabis</taxon>
    </lineage>
</organism>
<keyword evidence="3 5" id="KW-1133">Transmembrane helix</keyword>
<evidence type="ECO:0000259" key="6">
    <source>
        <dbReference type="Pfam" id="PF03151"/>
    </source>
</evidence>
<feature type="transmembrane region" description="Helical" evidence="5">
    <location>
        <begin position="184"/>
        <end position="209"/>
    </location>
</feature>
<dbReference type="Gramene" id="evm.model.10.2053">
    <property type="protein sequence ID" value="cds.evm.model.10.2053"/>
    <property type="gene ID" value="evm.TU.10.2053"/>
</dbReference>
<feature type="transmembrane region" description="Helical" evidence="5">
    <location>
        <begin position="436"/>
        <end position="455"/>
    </location>
</feature>
<evidence type="ECO:0000256" key="3">
    <source>
        <dbReference type="ARBA" id="ARBA00022989"/>
    </source>
</evidence>
<dbReference type="GO" id="GO:0016020">
    <property type="term" value="C:membrane"/>
    <property type="evidence" value="ECO:0007669"/>
    <property type="project" value="UniProtKB-SubCell"/>
</dbReference>
<keyword evidence="8" id="KW-1185">Reference proteome</keyword>
<dbReference type="InterPro" id="IPR050186">
    <property type="entry name" value="TPT_transporter"/>
</dbReference>
<dbReference type="AlphaFoldDB" id="A0A803QLW6"/>
<sequence length="633" mass="71732">MVEDDLDTKRVEITGSKCTQSGSLRREPSFSGWCDEDGKLELDHHLRNSDARVEDSDFELPLVQQGEIEPNIVGTHRYFITEYNPMSIPLSGGDSMDDTSIHVERDIKEKYEPFDIEIESAKKINVADGSVSCHNHKQVPGNTNNLISAPDILKTLFFILVWYTFSLFLTLYNKSLLGNDLGKFPAPLLMNTVHFTMQAVLSKSITWYWSERFQTNVVMSWRDYFMRVVPTALGTAMDINLSNASLVSISVTFATMCKSGAPIFLLLFAFAFRLESPSIKLSGIILVISLGILLTVAKETEFELGGFILVMLAAVMSGFRWCMTQILLQKESYGLKNPLTLMSYVTPVMAVATGILSLMLDPWNEFRKNDYFNNPWHVTRSSLLMLLGGTLAFFMVLTEYILVSVTSAVTVTIAGVVKEAVTILVAVIYFGDEFTWLKGAGLFTIMIGVSLFNWYKYNNLQKHHHTSEDMESSTTNVAAKYVILEEMDEQENGRMIMVFANKQKFRYSNLHVDEDLQEAVLVLVTLKWPFSFDFVAECCGGPLHFREGIWALECWFSSPLFGSQFVEGWTCVLPQRDVLPCPVYSDLKWETEYALFSSKVPITHLLAIACFELSHWLLPFVRERHFEAVICLL</sequence>
<name>A0A803QLW6_CANSA</name>
<feature type="transmembrane region" description="Helical" evidence="5">
    <location>
        <begin position="409"/>
        <end position="430"/>
    </location>
</feature>
<feature type="transmembrane region" description="Helical" evidence="5">
    <location>
        <begin position="246"/>
        <end position="272"/>
    </location>
</feature>
<dbReference type="EMBL" id="UZAU01000831">
    <property type="status" value="NOT_ANNOTATED_CDS"/>
    <property type="molecule type" value="Genomic_DNA"/>
</dbReference>
<evidence type="ECO:0000313" key="8">
    <source>
        <dbReference type="Proteomes" id="UP000596661"/>
    </source>
</evidence>
<accession>A0A803QLW6</accession>
<feature type="domain" description="Sugar phosphate transporter" evidence="6">
    <location>
        <begin position="154"/>
        <end position="453"/>
    </location>
</feature>
<protein>
    <recommendedName>
        <fullName evidence="6">Sugar phosphate transporter domain-containing protein</fullName>
    </recommendedName>
</protein>
<feature type="transmembrane region" description="Helical" evidence="5">
    <location>
        <begin position="383"/>
        <end position="402"/>
    </location>
</feature>
<evidence type="ECO:0000313" key="7">
    <source>
        <dbReference type="EnsemblPlants" id="cds.evm.model.10.2053"/>
    </source>
</evidence>
<dbReference type="Pfam" id="PF03151">
    <property type="entry name" value="TPT"/>
    <property type="match status" value="1"/>
</dbReference>
<keyword evidence="2 5" id="KW-0812">Transmembrane</keyword>
<dbReference type="SUPFAM" id="SSF103481">
    <property type="entry name" value="Multidrug resistance efflux transporter EmrE"/>
    <property type="match status" value="1"/>
</dbReference>
<dbReference type="Proteomes" id="UP000596661">
    <property type="component" value="Unassembled WGS sequence"/>
</dbReference>